<keyword evidence="3" id="KW-1185">Reference proteome</keyword>
<proteinExistence type="predicted"/>
<reference evidence="2 3" key="1">
    <citation type="submission" date="2019-07" db="EMBL/GenBank/DDBJ databases">
        <title>Sphingomonas solaris sp. nov., isolated from a solar panel from Boston, Massachusetts.</title>
        <authorList>
            <person name="Tanner K."/>
            <person name="Pascual J."/>
            <person name="Mancuso C."/>
            <person name="Pereto J."/>
            <person name="Khalil A."/>
            <person name="Vilanova C."/>
        </authorList>
    </citation>
    <scope>NUCLEOTIDE SEQUENCE [LARGE SCALE GENOMIC DNA]</scope>
    <source>
        <strain evidence="2 3">R4DWN</strain>
    </source>
</reference>
<organism evidence="2 3">
    <name type="scientific">Alterirhizorhabdus solaris</name>
    <dbReference type="NCBI Taxonomy" id="2529389"/>
    <lineage>
        <taxon>Bacteria</taxon>
        <taxon>Pseudomonadati</taxon>
        <taxon>Pseudomonadota</taxon>
        <taxon>Alphaproteobacteria</taxon>
        <taxon>Sphingomonadales</taxon>
        <taxon>Rhizorhabdaceae</taxon>
        <taxon>Alterirhizorhabdus</taxon>
    </lineage>
</organism>
<dbReference type="Pfam" id="PF04402">
    <property type="entry name" value="SIMPL"/>
    <property type="match status" value="1"/>
</dbReference>
<dbReference type="PANTHER" id="PTHR34387">
    <property type="entry name" value="SLR1258 PROTEIN"/>
    <property type="match status" value="1"/>
</dbReference>
<dbReference type="OrthoDB" id="9813144at2"/>
<accession>A0A558QY71</accession>
<dbReference type="InterPro" id="IPR052022">
    <property type="entry name" value="26kDa_periplasmic_antigen"/>
</dbReference>
<name>A0A558QY71_9SPHN</name>
<evidence type="ECO:0000313" key="3">
    <source>
        <dbReference type="Proteomes" id="UP000318681"/>
    </source>
</evidence>
<dbReference type="AlphaFoldDB" id="A0A558QY71"/>
<feature type="signal peptide" evidence="1">
    <location>
        <begin position="1"/>
        <end position="29"/>
    </location>
</feature>
<protein>
    <submittedName>
        <fullName evidence="2">DUF541 domain-containing protein</fullName>
    </submittedName>
</protein>
<keyword evidence="1" id="KW-0732">Signal</keyword>
<gene>
    <name evidence="2" type="ORF">FOY91_15490</name>
</gene>
<dbReference type="Proteomes" id="UP000318681">
    <property type="component" value="Unassembled WGS sequence"/>
</dbReference>
<dbReference type="InterPro" id="IPR007497">
    <property type="entry name" value="SIMPL/DUF541"/>
</dbReference>
<dbReference type="Gene3D" id="3.30.110.170">
    <property type="entry name" value="Protein of unknown function (DUF541), domain 1"/>
    <property type="match status" value="1"/>
</dbReference>
<sequence length="249" mass="25675">MGTQMKRRSLMLLVAASLPAVLATQGAVAQTVVASPVSVIQGTRLDVVAEGEVVRVPDIATIGAGVVTQAPTAAAAMAENATRMAATVAALRRAGVADRDIQTSAINLAPQYRYGENVPPVITGYQASNQVSVRFRDVKRSGAILDTLVAQGANQINGPSLSVDKAEAALDQARTAAIATARARAELYAKAAGLSVKRIVSISEQGSSAPSPQPILMMAMKRGNAAADSAVEPGEQRLSVSVSVTFELQ</sequence>
<dbReference type="PANTHER" id="PTHR34387:SF1">
    <property type="entry name" value="PERIPLASMIC IMMUNOGENIC PROTEIN"/>
    <property type="match status" value="1"/>
</dbReference>
<evidence type="ECO:0000313" key="2">
    <source>
        <dbReference type="EMBL" id="TVV72065.1"/>
    </source>
</evidence>
<evidence type="ECO:0000256" key="1">
    <source>
        <dbReference type="SAM" id="SignalP"/>
    </source>
</evidence>
<dbReference type="Gene3D" id="3.30.70.2970">
    <property type="entry name" value="Protein of unknown function (DUF541), domain 2"/>
    <property type="match status" value="1"/>
</dbReference>
<dbReference type="EMBL" id="VNIM01000073">
    <property type="protein sequence ID" value="TVV72065.1"/>
    <property type="molecule type" value="Genomic_DNA"/>
</dbReference>
<feature type="chain" id="PRO_5021985812" evidence="1">
    <location>
        <begin position="30"/>
        <end position="249"/>
    </location>
</feature>
<dbReference type="GO" id="GO:0006974">
    <property type="term" value="P:DNA damage response"/>
    <property type="evidence" value="ECO:0007669"/>
    <property type="project" value="TreeGrafter"/>
</dbReference>
<comment type="caution">
    <text evidence="2">The sequence shown here is derived from an EMBL/GenBank/DDBJ whole genome shotgun (WGS) entry which is preliminary data.</text>
</comment>